<reference evidence="3" key="1">
    <citation type="submission" date="2016-10" db="EMBL/GenBank/DDBJ databases">
        <authorList>
            <person name="Varghese N."/>
            <person name="Submissions S."/>
        </authorList>
    </citation>
    <scope>NUCLEOTIDE SEQUENCE [LARGE SCALE GENOMIC DNA]</scope>
    <source>
        <strain evidence="3">CGMCC 1.9127</strain>
    </source>
</reference>
<sequence>MSKETRIPKQPAVMLEDEIAQLAKEILPARDLWPGIEKAINEQVPEAKTQNTGRVFMPTAWAASIVAAVLLTWLAISPNSAQLNSADNIATVMQQDFQQQKHRMLVSFGMPDIKQLPVAMQTELIKLNSAQKTISQALVEDPNNSDLLNLLRWTQQQELELLTQLYSPQWQSI</sequence>
<dbReference type="AlphaFoldDB" id="A0A1H7RDM4"/>
<dbReference type="RefSeq" id="WP_085285653.1">
    <property type="nucleotide sequence ID" value="NZ_FOBI01000014.1"/>
</dbReference>
<dbReference type="EMBL" id="FOBI01000014">
    <property type="protein sequence ID" value="SEL58169.1"/>
    <property type="molecule type" value="Genomic_DNA"/>
</dbReference>
<evidence type="ECO:0000313" key="2">
    <source>
        <dbReference type="EMBL" id="SEL58169.1"/>
    </source>
</evidence>
<evidence type="ECO:0000256" key="1">
    <source>
        <dbReference type="SAM" id="Phobius"/>
    </source>
</evidence>
<keyword evidence="1" id="KW-0472">Membrane</keyword>
<dbReference type="OrthoDB" id="6227277at2"/>
<accession>A0A1H7RDM4</accession>
<keyword evidence="1" id="KW-0812">Transmembrane</keyword>
<keyword evidence="1" id="KW-1133">Transmembrane helix</keyword>
<dbReference type="STRING" id="641665.GCA_002104455_01282"/>
<name>A0A1H7RDM4_9GAMM</name>
<proteinExistence type="predicted"/>
<keyword evidence="3" id="KW-1185">Reference proteome</keyword>
<organism evidence="2 3">
    <name type="scientific">Colwellia chukchiensis</name>
    <dbReference type="NCBI Taxonomy" id="641665"/>
    <lineage>
        <taxon>Bacteria</taxon>
        <taxon>Pseudomonadati</taxon>
        <taxon>Pseudomonadota</taxon>
        <taxon>Gammaproteobacteria</taxon>
        <taxon>Alteromonadales</taxon>
        <taxon>Colwelliaceae</taxon>
        <taxon>Colwellia</taxon>
    </lineage>
</organism>
<protein>
    <submittedName>
        <fullName evidence="2">Uncharacterized protein</fullName>
    </submittedName>
</protein>
<gene>
    <name evidence="2" type="ORF">SAMN05216262_11458</name>
</gene>
<feature type="transmembrane region" description="Helical" evidence="1">
    <location>
        <begin position="55"/>
        <end position="76"/>
    </location>
</feature>
<dbReference type="Proteomes" id="UP000199297">
    <property type="component" value="Unassembled WGS sequence"/>
</dbReference>
<evidence type="ECO:0000313" key="3">
    <source>
        <dbReference type="Proteomes" id="UP000199297"/>
    </source>
</evidence>